<dbReference type="InterPro" id="IPR006311">
    <property type="entry name" value="TAT_signal"/>
</dbReference>
<accession>A0A382QHJ4</accession>
<dbReference type="EMBL" id="UINC01114095">
    <property type="protein sequence ID" value="SVC84162.1"/>
    <property type="molecule type" value="Genomic_DNA"/>
</dbReference>
<reference evidence="1" key="1">
    <citation type="submission" date="2018-05" db="EMBL/GenBank/DDBJ databases">
        <authorList>
            <person name="Lanie J.A."/>
            <person name="Ng W.-L."/>
            <person name="Kazmierczak K.M."/>
            <person name="Andrzejewski T.M."/>
            <person name="Davidsen T.M."/>
            <person name="Wayne K.J."/>
            <person name="Tettelin H."/>
            <person name="Glass J.I."/>
            <person name="Rusch D."/>
            <person name="Podicherti R."/>
            <person name="Tsui H.-C.T."/>
            <person name="Winkler M.E."/>
        </authorList>
    </citation>
    <scope>NUCLEOTIDE SEQUENCE</scope>
</reference>
<protein>
    <submittedName>
        <fullName evidence="1">Uncharacterized protein</fullName>
    </submittedName>
</protein>
<evidence type="ECO:0000313" key="1">
    <source>
        <dbReference type="EMBL" id="SVC84162.1"/>
    </source>
</evidence>
<feature type="non-terminal residue" evidence="1">
    <location>
        <position position="32"/>
    </location>
</feature>
<dbReference type="AlphaFoldDB" id="A0A382QHJ4"/>
<gene>
    <name evidence="1" type="ORF">METZ01_LOCUS337016</name>
</gene>
<proteinExistence type="predicted"/>
<dbReference type="PROSITE" id="PS51318">
    <property type="entry name" value="TAT"/>
    <property type="match status" value="1"/>
</dbReference>
<sequence>MNDLLLETELMMTRRQLFGRTALGLGTAAMAG</sequence>
<name>A0A382QHJ4_9ZZZZ</name>
<organism evidence="1">
    <name type="scientific">marine metagenome</name>
    <dbReference type="NCBI Taxonomy" id="408172"/>
    <lineage>
        <taxon>unclassified sequences</taxon>
        <taxon>metagenomes</taxon>
        <taxon>ecological metagenomes</taxon>
    </lineage>
</organism>